<dbReference type="EMBL" id="UZAH01030868">
    <property type="protein sequence ID" value="VDP12610.1"/>
    <property type="molecule type" value="Genomic_DNA"/>
</dbReference>
<sequence length="157" mass="16927">MESKLMSANVQIGIDVHTSPLKELTETVASLQKTLQEGIASNKEQMEKAEVKGDGSSGASGLIGMQSCSVENLKEPTNKGSVTENPRSRRADTDVNDCSVTNHSEGDIEKDLLDLDYEGENGVESAVAQDKDTRDVGLTRGMIWCSFKGMRCIDSKA</sequence>
<feature type="region of interest" description="Disordered" evidence="1">
    <location>
        <begin position="45"/>
        <end position="105"/>
    </location>
</feature>
<keyword evidence="3" id="KW-1185">Reference proteome</keyword>
<accession>A0A183G9S1</accession>
<protein>
    <submittedName>
        <fullName evidence="4">Lzipper-MIP1 domain-containing protein</fullName>
    </submittedName>
</protein>
<reference evidence="2 3" key="1">
    <citation type="submission" date="2018-11" db="EMBL/GenBank/DDBJ databases">
        <authorList>
            <consortium name="Pathogen Informatics"/>
        </authorList>
    </citation>
    <scope>NUCLEOTIDE SEQUENCE [LARGE SCALE GENOMIC DNA]</scope>
</reference>
<evidence type="ECO:0000256" key="1">
    <source>
        <dbReference type="SAM" id="MobiDB-lite"/>
    </source>
</evidence>
<accession>A0A3P8B5V9</accession>
<evidence type="ECO:0000313" key="4">
    <source>
        <dbReference type="WBParaSite" id="HPBE_0001870701-mRNA-1"/>
    </source>
</evidence>
<proteinExistence type="predicted"/>
<evidence type="ECO:0000313" key="3">
    <source>
        <dbReference type="Proteomes" id="UP000050761"/>
    </source>
</evidence>
<evidence type="ECO:0000313" key="2">
    <source>
        <dbReference type="EMBL" id="VDP12610.1"/>
    </source>
</evidence>
<dbReference type="AlphaFoldDB" id="A0A183G9S1"/>
<organism evidence="3 4">
    <name type="scientific">Heligmosomoides polygyrus</name>
    <name type="common">Parasitic roundworm</name>
    <dbReference type="NCBI Taxonomy" id="6339"/>
    <lineage>
        <taxon>Eukaryota</taxon>
        <taxon>Metazoa</taxon>
        <taxon>Ecdysozoa</taxon>
        <taxon>Nematoda</taxon>
        <taxon>Chromadorea</taxon>
        <taxon>Rhabditida</taxon>
        <taxon>Rhabditina</taxon>
        <taxon>Rhabditomorpha</taxon>
        <taxon>Strongyloidea</taxon>
        <taxon>Heligmosomidae</taxon>
        <taxon>Heligmosomoides</taxon>
    </lineage>
</organism>
<name>A0A183G9S1_HELPZ</name>
<reference evidence="4" key="2">
    <citation type="submission" date="2019-09" db="UniProtKB">
        <authorList>
            <consortium name="WormBaseParasite"/>
        </authorList>
    </citation>
    <scope>IDENTIFICATION</scope>
</reference>
<dbReference type="WBParaSite" id="HPBE_0001870701-mRNA-1">
    <property type="protein sequence ID" value="HPBE_0001870701-mRNA-1"/>
    <property type="gene ID" value="HPBE_0001870701"/>
</dbReference>
<dbReference type="Proteomes" id="UP000050761">
    <property type="component" value="Unassembled WGS sequence"/>
</dbReference>
<gene>
    <name evidence="2" type="ORF">HPBE_LOCUS18706</name>
</gene>